<keyword evidence="4" id="KW-1185">Reference proteome</keyword>
<evidence type="ECO:0000313" key="3">
    <source>
        <dbReference type="EMBL" id="SIP87530.1"/>
    </source>
</evidence>
<name>A0A1N6N647_9SPIO</name>
<accession>A0A1N6N647</accession>
<dbReference type="SUPFAM" id="SSF53850">
    <property type="entry name" value="Periplasmic binding protein-like II"/>
    <property type="match status" value="1"/>
</dbReference>
<evidence type="ECO:0000259" key="2">
    <source>
        <dbReference type="SMART" id="SM00062"/>
    </source>
</evidence>
<proteinExistence type="predicted"/>
<dbReference type="STRING" id="159291.SAMN05920897_10163"/>
<evidence type="ECO:0000256" key="1">
    <source>
        <dbReference type="ARBA" id="ARBA00022729"/>
    </source>
</evidence>
<feature type="domain" description="Solute-binding protein family 3/N-terminal" evidence="2">
    <location>
        <begin position="27"/>
        <end position="256"/>
    </location>
</feature>
<dbReference type="Gene3D" id="3.40.190.10">
    <property type="entry name" value="Periplasmic binding protein-like II"/>
    <property type="match status" value="2"/>
</dbReference>
<dbReference type="PANTHER" id="PTHR35936:SF25">
    <property type="entry name" value="ABC TRANSPORTER SUBSTRATE-BINDING PROTEIN"/>
    <property type="match status" value="1"/>
</dbReference>
<dbReference type="Pfam" id="PF00497">
    <property type="entry name" value="SBP_bac_3"/>
    <property type="match status" value="1"/>
</dbReference>
<sequence>MFCAMLFSGLLVCLAPLGAIQEDSRQVIRLGVDDFPPYISRDQPGYGVLAEIITEVFAQAGLEVRYLFMPWNRALLHTEEGDLLEGTPGWFRTPQREEVFLVSDPIVSDCQSFFHLKDRSISWNTVEDLKGFVIGATRGYDYGAAFMKAREEGTLDVEWVSRDIYNFRKLLLGRIDLFPMNTLAGYSLLGEHFPPEEAARVTHHDTLLRSQDLHLLLSRNPGENRTRLEQFNRGLQELRQSGRHAELLQQANVPVSCPHAD</sequence>
<gene>
    <name evidence="3" type="ORF">SAMN05920897_10163</name>
</gene>
<evidence type="ECO:0000313" key="4">
    <source>
        <dbReference type="Proteomes" id="UP000186400"/>
    </source>
</evidence>
<dbReference type="InterPro" id="IPR001638">
    <property type="entry name" value="Solute-binding_3/MltF_N"/>
</dbReference>
<organism evidence="3 4">
    <name type="scientific">Alkalispirochaeta americana</name>
    <dbReference type="NCBI Taxonomy" id="159291"/>
    <lineage>
        <taxon>Bacteria</taxon>
        <taxon>Pseudomonadati</taxon>
        <taxon>Spirochaetota</taxon>
        <taxon>Spirochaetia</taxon>
        <taxon>Spirochaetales</taxon>
        <taxon>Spirochaetaceae</taxon>
        <taxon>Alkalispirochaeta</taxon>
    </lineage>
</organism>
<dbReference type="PANTHER" id="PTHR35936">
    <property type="entry name" value="MEMBRANE-BOUND LYTIC MUREIN TRANSGLYCOSYLASE F"/>
    <property type="match status" value="1"/>
</dbReference>
<dbReference type="RefSeq" id="WP_159438691.1">
    <property type="nucleotide sequence ID" value="NZ_FTMS01000001.1"/>
</dbReference>
<dbReference type="Proteomes" id="UP000186400">
    <property type="component" value="Unassembled WGS sequence"/>
</dbReference>
<dbReference type="SMART" id="SM00062">
    <property type="entry name" value="PBPb"/>
    <property type="match status" value="1"/>
</dbReference>
<dbReference type="AlphaFoldDB" id="A0A1N6N647"/>
<dbReference type="OrthoDB" id="370479at2"/>
<dbReference type="EMBL" id="FTMS01000001">
    <property type="protein sequence ID" value="SIP87530.1"/>
    <property type="molecule type" value="Genomic_DNA"/>
</dbReference>
<reference evidence="3 4" key="1">
    <citation type="submission" date="2017-01" db="EMBL/GenBank/DDBJ databases">
        <authorList>
            <person name="Mah S.A."/>
            <person name="Swanson W.J."/>
            <person name="Moy G.W."/>
            <person name="Vacquier V.D."/>
        </authorList>
    </citation>
    <scope>NUCLEOTIDE SEQUENCE [LARGE SCALE GENOMIC DNA]</scope>
    <source>
        <strain evidence="3 4">ASpG1</strain>
    </source>
</reference>
<keyword evidence="1" id="KW-0732">Signal</keyword>
<protein>
    <submittedName>
        <fullName evidence="3">Amino acid ABC transporter substrate-binding protein, PAAT family</fullName>
    </submittedName>
</protein>